<dbReference type="EMBL" id="JXXN02000149">
    <property type="protein sequence ID" value="THD28454.1"/>
    <property type="molecule type" value="Genomic_DNA"/>
</dbReference>
<feature type="compositionally biased region" description="Polar residues" evidence="2">
    <location>
        <begin position="101"/>
        <end position="127"/>
    </location>
</feature>
<dbReference type="GO" id="GO:0004867">
    <property type="term" value="F:serine-type endopeptidase inhibitor activity"/>
    <property type="evidence" value="ECO:0007669"/>
    <property type="project" value="InterPro"/>
</dbReference>
<dbReference type="InterPro" id="IPR050098">
    <property type="entry name" value="TFPI/VKTCI-like"/>
</dbReference>
<accession>A0A4E0RR87</accession>
<name>A0A4E0RR87_FASHE</name>
<feature type="compositionally biased region" description="Polar residues" evidence="2">
    <location>
        <begin position="74"/>
        <end position="93"/>
    </location>
</feature>
<gene>
    <name evidence="6" type="ORF">D915_000722</name>
</gene>
<feature type="signal peptide" evidence="3">
    <location>
        <begin position="1"/>
        <end position="21"/>
    </location>
</feature>
<feature type="domain" description="BPTI/Kunitz inhibitor" evidence="4">
    <location>
        <begin position="564"/>
        <end position="623"/>
    </location>
</feature>
<dbReference type="InterPro" id="IPR007110">
    <property type="entry name" value="Ig-like_dom"/>
</dbReference>
<evidence type="ECO:0000313" key="7">
    <source>
        <dbReference type="Proteomes" id="UP000230066"/>
    </source>
</evidence>
<feature type="domain" description="Ig-like" evidence="5">
    <location>
        <begin position="1827"/>
        <end position="1907"/>
    </location>
</feature>
<feature type="domain" description="BPTI/Kunitz inhibitor" evidence="4">
    <location>
        <begin position="378"/>
        <end position="438"/>
    </location>
</feature>
<evidence type="ECO:0008006" key="8">
    <source>
        <dbReference type="Google" id="ProtNLM"/>
    </source>
</evidence>
<keyword evidence="7" id="KW-1185">Reference proteome</keyword>
<dbReference type="InterPro" id="IPR036880">
    <property type="entry name" value="Kunitz_BPTI_sf"/>
</dbReference>
<organism evidence="6 7">
    <name type="scientific">Fasciola hepatica</name>
    <name type="common">Liver fluke</name>
    <dbReference type="NCBI Taxonomy" id="6192"/>
    <lineage>
        <taxon>Eukaryota</taxon>
        <taxon>Metazoa</taxon>
        <taxon>Spiralia</taxon>
        <taxon>Lophotrochozoa</taxon>
        <taxon>Platyhelminthes</taxon>
        <taxon>Trematoda</taxon>
        <taxon>Digenea</taxon>
        <taxon>Plagiorchiida</taxon>
        <taxon>Echinostomata</taxon>
        <taxon>Echinostomatoidea</taxon>
        <taxon>Fasciolidae</taxon>
        <taxon>Fasciola</taxon>
    </lineage>
</organism>
<dbReference type="PROSITE" id="PS00280">
    <property type="entry name" value="BPTI_KUNITZ_1"/>
    <property type="match status" value="6"/>
</dbReference>
<keyword evidence="1" id="KW-1015">Disulfide bond</keyword>
<feature type="compositionally biased region" description="Basic and acidic residues" evidence="2">
    <location>
        <begin position="1410"/>
        <end position="1426"/>
    </location>
</feature>
<dbReference type="Pfam" id="PF00014">
    <property type="entry name" value="Kunitz_BPTI"/>
    <property type="match status" value="9"/>
</dbReference>
<dbReference type="Proteomes" id="UP000230066">
    <property type="component" value="Unassembled WGS sequence"/>
</dbReference>
<feature type="region of interest" description="Disordered" evidence="2">
    <location>
        <begin position="153"/>
        <end position="184"/>
    </location>
</feature>
<feature type="domain" description="BPTI/Kunitz inhibitor" evidence="4">
    <location>
        <begin position="1263"/>
        <end position="1313"/>
    </location>
</feature>
<dbReference type="PROSITE" id="PS50835">
    <property type="entry name" value="IG_LIKE"/>
    <property type="match status" value="2"/>
</dbReference>
<reference evidence="6" key="1">
    <citation type="submission" date="2019-03" db="EMBL/GenBank/DDBJ databases">
        <title>Improved annotation for the trematode Fasciola hepatica.</title>
        <authorList>
            <person name="Choi Y.-J."/>
            <person name="Martin J."/>
            <person name="Mitreva M."/>
        </authorList>
    </citation>
    <scope>NUCLEOTIDE SEQUENCE [LARGE SCALE GENOMIC DNA]</scope>
</reference>
<protein>
    <recommendedName>
        <fullName evidence="8">Papilin</fullName>
    </recommendedName>
</protein>
<feature type="domain" description="BPTI/Kunitz inhibitor" evidence="4">
    <location>
        <begin position="1203"/>
        <end position="1254"/>
    </location>
</feature>
<dbReference type="SUPFAM" id="SSF57362">
    <property type="entry name" value="BPTI-like"/>
    <property type="match status" value="11"/>
</dbReference>
<comment type="caution">
    <text evidence="6">The sequence shown here is derived from an EMBL/GenBank/DDBJ whole genome shotgun (WGS) entry which is preliminary data.</text>
</comment>
<feature type="compositionally biased region" description="Polar residues" evidence="2">
    <location>
        <begin position="164"/>
        <end position="174"/>
    </location>
</feature>
<feature type="region of interest" description="Disordered" evidence="2">
    <location>
        <begin position="1383"/>
        <end position="1426"/>
    </location>
</feature>
<evidence type="ECO:0000256" key="3">
    <source>
        <dbReference type="SAM" id="SignalP"/>
    </source>
</evidence>
<dbReference type="Gene3D" id="4.10.410.10">
    <property type="entry name" value="Pancreatic trypsin inhibitor Kunitz domain"/>
    <property type="match status" value="10"/>
</dbReference>
<dbReference type="InterPro" id="IPR002223">
    <property type="entry name" value="Kunitz_BPTI"/>
</dbReference>
<dbReference type="PANTHER" id="PTHR10083">
    <property type="entry name" value="KUNITZ-TYPE PROTEASE INHIBITOR-RELATED"/>
    <property type="match status" value="1"/>
</dbReference>
<feature type="compositionally biased region" description="Basic and acidic residues" evidence="2">
    <location>
        <begin position="635"/>
        <end position="656"/>
    </location>
</feature>
<dbReference type="PRINTS" id="PR00759">
    <property type="entry name" value="BASICPTASE"/>
</dbReference>
<evidence type="ECO:0000256" key="1">
    <source>
        <dbReference type="ARBA" id="ARBA00023157"/>
    </source>
</evidence>
<dbReference type="SMART" id="SM00131">
    <property type="entry name" value="KU"/>
    <property type="match status" value="11"/>
</dbReference>
<feature type="compositionally biased region" description="Polar residues" evidence="2">
    <location>
        <begin position="661"/>
        <end position="673"/>
    </location>
</feature>
<feature type="domain" description="BPTI/Kunitz inhibitor" evidence="4">
    <location>
        <begin position="507"/>
        <end position="553"/>
    </location>
</feature>
<feature type="domain" description="BPTI/Kunitz inhibitor" evidence="4">
    <location>
        <begin position="692"/>
        <end position="758"/>
    </location>
</feature>
<feature type="domain" description="BPTI/Kunitz inhibitor" evidence="4">
    <location>
        <begin position="920"/>
        <end position="970"/>
    </location>
</feature>
<feature type="region of interest" description="Disordered" evidence="2">
    <location>
        <begin position="634"/>
        <end position="680"/>
    </location>
</feature>
<evidence type="ECO:0000259" key="4">
    <source>
        <dbReference type="PROSITE" id="PS50279"/>
    </source>
</evidence>
<dbReference type="FunFam" id="4.10.410.10:FF:000020">
    <property type="entry name" value="Collagen, type VI, alpha 3"/>
    <property type="match status" value="1"/>
</dbReference>
<dbReference type="CDD" id="cd00109">
    <property type="entry name" value="Kunitz-type"/>
    <property type="match status" value="6"/>
</dbReference>
<evidence type="ECO:0000259" key="5">
    <source>
        <dbReference type="PROSITE" id="PS50835"/>
    </source>
</evidence>
<feature type="domain" description="BPTI/Kunitz inhibitor" evidence="4">
    <location>
        <begin position="1031"/>
        <end position="1095"/>
    </location>
</feature>
<dbReference type="CDD" id="cd00096">
    <property type="entry name" value="Ig"/>
    <property type="match status" value="1"/>
</dbReference>
<sequence>MIFSVCYGLIFLVLCAVTVSPQDVTPKVEDVELLTFEKPPEFETSENVSVAYEETRQANGVTVPKPCPDHNKTSQDGCLQTEKQNGNLSAETVRNSKADTDTTPSLVTNSDENLSTQAEPNPSTGQMKTEDSVVRQQIEEPRSYANEINELKLVPPSTELAGSDYSQISTPNERQQQQQQVELSPAETVQANNELVIDANESEQTDSKRPWNNDQNISEQNLLILSPSYGTVIGNKLATVHTKNGGNLSETTEPTVEIFDVEKILHEEALETPNRKEPQESGDNFEDMRDTDKVTEKPTDESLFPVGKVAREACYQRPIIQPCSEDVFRENPTTFTWYYDPVEMVCHLTSDCITNANAFPSEKDCKSTCVPLSGIRRCLAPPKAGYFHCSQQNPSLAVAPILMVFFDKTTGKCRWFTYYGCGGTANRFRSIAECEATCSDMIASKIFMVASDLCQTAPTVEIQRNWPSRLPSRVQLRQAANSTEVTSSNTPSLFDEISIQEAITIEGGCDNVGQMESRWYLDAGSGVCKEFAYSHCGGSTNNFLARTDCEQFCAAKKEDPAEICHQLPDKGQCSSNQTMWYFDPSAPDVITENGKGACRNFIYTGCAGNSNRFTTQAACLSMCGAFKGTFPALDQNKDHSETQNDSDERSTNRTEADALETSRSVLSPDASKNPQKDKVRTIDPLNIDLEPCRRAPEAGRCRPLNCTVIQWEKRQCPRFTFQRWFFNAHTSNCEPFNYTGCGGSENTFDDADSCHSACKARIVRPDRDQRCDSLPHQSKCYTLSLSGTPGAEQKDNVIAFHFSVASATCKAFQLDINRPGCSMKPYFSNGQECIRACVKSTPTERHLQNRCFARKTHSTWNCSTGQDKIYRWSYLSELNQCVRFSQCETQIANSIQPGNNFATRSICETTCMANSLEEVCQLPNDPGPCRANQARYYYDTKTAQCRLFLYGGCLGNANRFVTRQECQAACAEFPTRVILTPNVTGTVRGLEADKKATEEAESEPQSISVEVFDRMWRITQHHTDHFPWDLCLESHSYGTCPNLNEHHKIASGYPHIQLTRYFYDRRLGKCQPFTYTGCGARGNHFDTADTCKTVCEDRLRNPKGARCTATGELKLCPGSGVNGWSFNHSTGDCQFIELCPQSDAVMKSTPGVERLRLRRTNQWQGVWQVKNGALTAGVYATRSACQYHCLPKPPRGTDAQNVCHMNPIVTVPVGCNAMVTRWYFDPREATCRSYVTCPQYGNNFPSEHVCQDICAPTHPLQVCRQPLDLGGCSQFITRWYYDVRSRSCRPFYYGGCFGNSNRFLTKDECDSMCTSQDVCLQPVQKISSDPTYPKRYYFNQSTQSCEPFHFTGMLAHGNNFPTMAVCNATCLTVLDIEAISMPDQTGPKQQQQQQQQPHPGWSDQQAAVTETKRPPPEGNEKSAADMDRIAKHPVIGSNLMENKTIFQSPCLTPLSSMGASELAKQTICDPEDIIRELGYRFRAIQDSENTNRGQVEGICELTLVPICLSEPKMVFGGIVDPRMRTIGRVFQTQAECERTCLNNRRIRRSAAGEDEMGTPEDTQLELLVESILEKSGYEADEVPTLVLRNGCPPEHSNAEQVDRFKHDFQAYTRWPCKFDDEQSRNLIPLIERLSGKDVVLPCWILSVHEPRVRWIRLKDKKSYSISAIKLPALNNIWMAPLRLVRVHPLRHNGVWSCEATSMNHQRVVDQLVQLHVIPRTFDKPHGHPRVKTITERTIHVPEGGTLFLACSFMKPGKLEGYFYEERIKWTRPHTQHTNVSTIILPKRREVQFLYIHPVQANLHDGPWSCSNSLGERIGYFVEVGTAPEFATSSSTQFWSVSKHRRMQTLHCPRLTSWGNPRGRITWLRCDRRAGTCRPVPMVDTDPDGMQLTVYPQQDDIYLCRVQNMWGRTEQKFLFLSSEYER</sequence>
<feature type="chain" id="PRO_5020031297" description="Papilin" evidence="3">
    <location>
        <begin position="22"/>
        <end position="1925"/>
    </location>
</feature>
<evidence type="ECO:0000313" key="6">
    <source>
        <dbReference type="EMBL" id="THD28454.1"/>
    </source>
</evidence>
<dbReference type="FunFam" id="4.10.410.10:FF:000004">
    <property type="entry name" value="Tissue factor pathway inhibitor"/>
    <property type="match status" value="1"/>
</dbReference>
<feature type="region of interest" description="Disordered" evidence="2">
    <location>
        <begin position="60"/>
        <end position="134"/>
    </location>
</feature>
<feature type="domain" description="BPTI/Kunitz inhibitor" evidence="4">
    <location>
        <begin position="1319"/>
        <end position="1370"/>
    </location>
</feature>
<dbReference type="PROSITE" id="PS50279">
    <property type="entry name" value="BPTI_KUNITZ_2"/>
    <property type="match status" value="9"/>
</dbReference>
<proteinExistence type="predicted"/>
<feature type="region of interest" description="Disordered" evidence="2">
    <location>
        <begin position="267"/>
        <end position="299"/>
    </location>
</feature>
<evidence type="ECO:0000256" key="2">
    <source>
        <dbReference type="SAM" id="MobiDB-lite"/>
    </source>
</evidence>
<dbReference type="InterPro" id="IPR020901">
    <property type="entry name" value="Prtase_inh_Kunz-CS"/>
</dbReference>
<dbReference type="PANTHER" id="PTHR10083:SF374">
    <property type="entry name" value="BPTI_KUNITZ INHIBITOR DOMAIN-CONTAINING PROTEIN"/>
    <property type="match status" value="1"/>
</dbReference>
<keyword evidence="3" id="KW-0732">Signal</keyword>
<feature type="compositionally biased region" description="Basic and acidic residues" evidence="2">
    <location>
        <begin position="286"/>
        <end position="299"/>
    </location>
</feature>
<feature type="compositionally biased region" description="Basic and acidic residues" evidence="2">
    <location>
        <begin position="267"/>
        <end position="279"/>
    </location>
</feature>
<feature type="domain" description="Ig-like" evidence="5">
    <location>
        <begin position="1728"/>
        <end position="1809"/>
    </location>
</feature>